<name>A0A5B7F6S9_PORTR</name>
<dbReference type="PANTHER" id="PTHR33562">
    <property type="entry name" value="ATILLA, ISOFORM B-RELATED-RELATED"/>
    <property type="match status" value="1"/>
</dbReference>
<evidence type="ECO:0000256" key="2">
    <source>
        <dbReference type="ARBA" id="ARBA00023180"/>
    </source>
</evidence>
<dbReference type="PANTHER" id="PTHR33562:SF14">
    <property type="entry name" value="PROTEIN QUIVER"/>
    <property type="match status" value="1"/>
</dbReference>
<accession>A0A5B7F6S9</accession>
<gene>
    <name evidence="4" type="ORF">E2C01_036935</name>
</gene>
<keyword evidence="1" id="KW-0732">Signal</keyword>
<keyword evidence="3" id="KW-1133">Transmembrane helix</keyword>
<dbReference type="GO" id="GO:0032222">
    <property type="term" value="P:regulation of synaptic transmission, cholinergic"/>
    <property type="evidence" value="ECO:0007669"/>
    <property type="project" value="InterPro"/>
</dbReference>
<protein>
    <submittedName>
        <fullName evidence="4">Uncharacterized protein</fullName>
    </submittedName>
</protein>
<proteinExistence type="predicted"/>
<dbReference type="SUPFAM" id="SSF57302">
    <property type="entry name" value="Snake toxin-like"/>
    <property type="match status" value="1"/>
</dbReference>
<keyword evidence="5" id="KW-1185">Reference proteome</keyword>
<keyword evidence="3" id="KW-0472">Membrane</keyword>
<dbReference type="InterPro" id="IPR045860">
    <property type="entry name" value="Snake_toxin-like_sf"/>
</dbReference>
<evidence type="ECO:0000313" key="5">
    <source>
        <dbReference type="Proteomes" id="UP000324222"/>
    </source>
</evidence>
<dbReference type="GO" id="GO:0030431">
    <property type="term" value="P:sleep"/>
    <property type="evidence" value="ECO:0007669"/>
    <property type="project" value="InterPro"/>
</dbReference>
<evidence type="ECO:0000313" key="4">
    <source>
        <dbReference type="EMBL" id="MPC43290.1"/>
    </source>
</evidence>
<dbReference type="EMBL" id="VSRR010005767">
    <property type="protein sequence ID" value="MPC43290.1"/>
    <property type="molecule type" value="Genomic_DNA"/>
</dbReference>
<dbReference type="OrthoDB" id="6420171at2759"/>
<feature type="transmembrane region" description="Helical" evidence="3">
    <location>
        <begin position="119"/>
        <end position="149"/>
    </location>
</feature>
<dbReference type="InterPro" id="IPR031424">
    <property type="entry name" value="QVR-like"/>
</dbReference>
<sequence>MAIKCFVCNTQTDPACNDHFQEDSPALQNAFVQECEVNENKTNPFCRKVKEYIHTNSIVRVHRECAYMMREGYDCYQKRSEDYVMDVCQCDKDHCNNSPALTAPITSLLAVAIPLLAKFIIIIFLFIIIIVIIIIIIIIIIFFIFTILFRCIFANRMNI</sequence>
<reference evidence="4 5" key="1">
    <citation type="submission" date="2019-05" db="EMBL/GenBank/DDBJ databases">
        <title>Another draft genome of Portunus trituberculatus and its Hox gene families provides insights of decapod evolution.</title>
        <authorList>
            <person name="Jeong J.-H."/>
            <person name="Song I."/>
            <person name="Kim S."/>
            <person name="Choi T."/>
            <person name="Kim D."/>
            <person name="Ryu S."/>
            <person name="Kim W."/>
        </authorList>
    </citation>
    <scope>NUCLEOTIDE SEQUENCE [LARGE SCALE GENOMIC DNA]</scope>
    <source>
        <tissue evidence="4">Muscle</tissue>
    </source>
</reference>
<evidence type="ECO:0000256" key="3">
    <source>
        <dbReference type="SAM" id="Phobius"/>
    </source>
</evidence>
<keyword evidence="2" id="KW-0325">Glycoprotein</keyword>
<dbReference type="Pfam" id="PF17064">
    <property type="entry name" value="QVR"/>
    <property type="match status" value="1"/>
</dbReference>
<dbReference type="Proteomes" id="UP000324222">
    <property type="component" value="Unassembled WGS sequence"/>
</dbReference>
<evidence type="ECO:0000256" key="1">
    <source>
        <dbReference type="ARBA" id="ARBA00022729"/>
    </source>
</evidence>
<organism evidence="4 5">
    <name type="scientific">Portunus trituberculatus</name>
    <name type="common">Swimming crab</name>
    <name type="synonym">Neptunus trituberculatus</name>
    <dbReference type="NCBI Taxonomy" id="210409"/>
    <lineage>
        <taxon>Eukaryota</taxon>
        <taxon>Metazoa</taxon>
        <taxon>Ecdysozoa</taxon>
        <taxon>Arthropoda</taxon>
        <taxon>Crustacea</taxon>
        <taxon>Multicrustacea</taxon>
        <taxon>Malacostraca</taxon>
        <taxon>Eumalacostraca</taxon>
        <taxon>Eucarida</taxon>
        <taxon>Decapoda</taxon>
        <taxon>Pleocyemata</taxon>
        <taxon>Brachyura</taxon>
        <taxon>Eubrachyura</taxon>
        <taxon>Portunoidea</taxon>
        <taxon>Portunidae</taxon>
        <taxon>Portuninae</taxon>
        <taxon>Portunus</taxon>
    </lineage>
</organism>
<keyword evidence="3" id="KW-0812">Transmembrane</keyword>
<comment type="caution">
    <text evidence="4">The sequence shown here is derived from an EMBL/GenBank/DDBJ whole genome shotgun (WGS) entry which is preliminary data.</text>
</comment>
<dbReference type="AlphaFoldDB" id="A0A5B7F6S9"/>
<dbReference type="InterPro" id="IPR050975">
    <property type="entry name" value="Sleep_regulator"/>
</dbReference>